<dbReference type="EMBL" id="JAGFNZ010000002">
    <property type="protein sequence ID" value="MBW7572379.1"/>
    <property type="molecule type" value="Genomic_DNA"/>
</dbReference>
<gene>
    <name evidence="7" type="primary">ypdE</name>
    <name evidence="7" type="ORF">J5W02_06085</name>
</gene>
<keyword evidence="4" id="KW-0479">Metal-binding</keyword>
<keyword evidence="8" id="KW-1185">Reference proteome</keyword>
<dbReference type="Proteomes" id="UP000719942">
    <property type="component" value="Unassembled WGS sequence"/>
</dbReference>
<keyword evidence="3" id="KW-0645">Protease</keyword>
<evidence type="ECO:0000256" key="2">
    <source>
        <dbReference type="ARBA" id="ARBA00022438"/>
    </source>
</evidence>
<evidence type="ECO:0000313" key="7">
    <source>
        <dbReference type="EMBL" id="MBW7572379.1"/>
    </source>
</evidence>
<keyword evidence="5 7" id="KW-0378">Hydrolase</keyword>
<dbReference type="CDD" id="cd05656">
    <property type="entry name" value="M42_Frv"/>
    <property type="match status" value="1"/>
</dbReference>
<protein>
    <submittedName>
        <fullName evidence="7">Aminopeptidase</fullName>
        <ecNumber evidence="7">3.4.11.-</ecNumber>
    </submittedName>
</protein>
<dbReference type="EC" id="3.4.11.-" evidence="7"/>
<comment type="similarity">
    <text evidence="1 6">Belongs to the peptidase M42 family.</text>
</comment>
<dbReference type="SUPFAM" id="SSF101821">
    <property type="entry name" value="Aminopeptidase/glucanase lid domain"/>
    <property type="match status" value="1"/>
</dbReference>
<dbReference type="RefSeq" id="WP_219964785.1">
    <property type="nucleotide sequence ID" value="NZ_JAGFNZ010000002.1"/>
</dbReference>
<dbReference type="InterPro" id="IPR023367">
    <property type="entry name" value="Peptidase_M42_dom2"/>
</dbReference>
<dbReference type="NCBIfam" id="NF007421">
    <property type="entry name" value="PRK09961.1"/>
    <property type="match status" value="1"/>
</dbReference>
<keyword evidence="2 7" id="KW-0031">Aminopeptidase</keyword>
<dbReference type="SUPFAM" id="SSF53187">
    <property type="entry name" value="Zn-dependent exopeptidases"/>
    <property type="match status" value="1"/>
</dbReference>
<dbReference type="GO" id="GO:0004177">
    <property type="term" value="F:aminopeptidase activity"/>
    <property type="evidence" value="ECO:0007669"/>
    <property type="project" value="UniProtKB-KW"/>
</dbReference>
<name>A0ABS7DM47_9FIRM</name>
<dbReference type="PANTHER" id="PTHR32481:SF0">
    <property type="entry name" value="AMINOPEPTIDASE YPDE-RELATED"/>
    <property type="match status" value="1"/>
</dbReference>
<evidence type="ECO:0000256" key="5">
    <source>
        <dbReference type="ARBA" id="ARBA00022801"/>
    </source>
</evidence>
<comment type="caution">
    <text evidence="7">The sequence shown here is derived from an EMBL/GenBank/DDBJ whole genome shotgun (WGS) entry which is preliminary data.</text>
</comment>
<dbReference type="Gene3D" id="2.40.30.40">
    <property type="entry name" value="Peptidase M42, domain 2"/>
    <property type="match status" value="1"/>
</dbReference>
<dbReference type="InterPro" id="IPR008007">
    <property type="entry name" value="Peptidase_M42"/>
</dbReference>
<dbReference type="PIRSF" id="PIRSF001123">
    <property type="entry name" value="PepA_GA"/>
    <property type="match status" value="1"/>
</dbReference>
<dbReference type="InterPro" id="IPR051464">
    <property type="entry name" value="Peptidase_M42_aminopept"/>
</dbReference>
<evidence type="ECO:0000256" key="1">
    <source>
        <dbReference type="ARBA" id="ARBA00006272"/>
    </source>
</evidence>
<accession>A0ABS7DM47</accession>
<sequence>MNIELVKKLSNADAVASHEDEVRSILLEELKNYSDEVDFDRLGSAIFHKKGDAQGPRVMVCAHMDEVGFLVRSISKIGMLYVIPVGSVRTFSKFMQGVRVTTQSGKKIPGILNSVYADGDVKDLVVDIGAVSEEEALALGIRVGDMVTFSSECQEYGVDGTFAGKAFDDRLGCYVMAETLKRLSSTEIPNQLFMAATSSEEVGLRGGKTSAYKIQPDIVIVLDVACWGNELVRDHTNNRQIGRGPMLLHYDKTLVPSSRLVNHILKIADENGIALQQDMFSNGGTDGGQAHLSRDGAVCAVLGIPLRYGHSPWSIGSAADVDNAVLLLTELLKSLDKDAYLRTVDFAHGRQS</sequence>
<reference evidence="7 8" key="1">
    <citation type="submission" date="2021-03" db="EMBL/GenBank/DDBJ databases">
        <title>Caproiciproducens sp. nov. isolated from feces of cow.</title>
        <authorList>
            <person name="Choi J.-Y."/>
        </authorList>
    </citation>
    <scope>NUCLEOTIDE SEQUENCE [LARGE SCALE GENOMIC DNA]</scope>
    <source>
        <strain evidence="7 8">AGMB10547</strain>
    </source>
</reference>
<evidence type="ECO:0000256" key="6">
    <source>
        <dbReference type="PIRNR" id="PIRNR001123"/>
    </source>
</evidence>
<evidence type="ECO:0000313" key="8">
    <source>
        <dbReference type="Proteomes" id="UP000719942"/>
    </source>
</evidence>
<dbReference type="Pfam" id="PF05343">
    <property type="entry name" value="Peptidase_M42"/>
    <property type="match status" value="1"/>
</dbReference>
<evidence type="ECO:0000256" key="4">
    <source>
        <dbReference type="ARBA" id="ARBA00022723"/>
    </source>
</evidence>
<proteinExistence type="inferred from homology"/>
<evidence type="ECO:0000256" key="3">
    <source>
        <dbReference type="ARBA" id="ARBA00022670"/>
    </source>
</evidence>
<dbReference type="Gene3D" id="3.40.630.10">
    <property type="entry name" value="Zn peptidases"/>
    <property type="match status" value="1"/>
</dbReference>
<organism evidence="7 8">
    <name type="scientific">Caproiciproducens faecalis</name>
    <dbReference type="NCBI Taxonomy" id="2820301"/>
    <lineage>
        <taxon>Bacteria</taxon>
        <taxon>Bacillati</taxon>
        <taxon>Bacillota</taxon>
        <taxon>Clostridia</taxon>
        <taxon>Eubacteriales</taxon>
        <taxon>Acutalibacteraceae</taxon>
        <taxon>Caproiciproducens</taxon>
    </lineage>
</organism>
<dbReference type="PANTHER" id="PTHR32481">
    <property type="entry name" value="AMINOPEPTIDASE"/>
    <property type="match status" value="1"/>
</dbReference>